<gene>
    <name evidence="4" type="ORF">ACFFVF_07080</name>
</gene>
<keyword evidence="5" id="KW-1185">Reference proteome</keyword>
<keyword evidence="1" id="KW-0677">Repeat</keyword>
<feature type="domain" description="MAM" evidence="2">
    <location>
        <begin position="865"/>
        <end position="1044"/>
    </location>
</feature>
<name>A0ABV5GLR9_9FLAO</name>
<dbReference type="SUPFAM" id="SSF49299">
    <property type="entry name" value="PKD domain"/>
    <property type="match status" value="1"/>
</dbReference>
<dbReference type="Pfam" id="PF00629">
    <property type="entry name" value="MAM"/>
    <property type="match status" value="1"/>
</dbReference>
<dbReference type="InterPro" id="IPR051560">
    <property type="entry name" value="MAM_domain-containing"/>
</dbReference>
<dbReference type="CDD" id="cd06263">
    <property type="entry name" value="MAM"/>
    <property type="match status" value="1"/>
</dbReference>
<dbReference type="CDD" id="cd00146">
    <property type="entry name" value="PKD"/>
    <property type="match status" value="1"/>
</dbReference>
<evidence type="ECO:0000313" key="4">
    <source>
        <dbReference type="EMBL" id="MFB9096273.1"/>
    </source>
</evidence>
<dbReference type="Gene3D" id="2.130.10.10">
    <property type="entry name" value="YVTN repeat-like/Quinoprotein amine dehydrogenase"/>
    <property type="match status" value="4"/>
</dbReference>
<dbReference type="InterPro" id="IPR013783">
    <property type="entry name" value="Ig-like_fold"/>
</dbReference>
<dbReference type="Pfam" id="PF15902">
    <property type="entry name" value="Sortilin-Vps10"/>
    <property type="match status" value="1"/>
</dbReference>
<dbReference type="PANTHER" id="PTHR23282:SF142">
    <property type="entry name" value="MAM DOMAIN-CONTAINING PROTEIN"/>
    <property type="match status" value="1"/>
</dbReference>
<evidence type="ECO:0000313" key="5">
    <source>
        <dbReference type="Proteomes" id="UP001589607"/>
    </source>
</evidence>
<evidence type="ECO:0000259" key="3">
    <source>
        <dbReference type="PROSITE" id="PS50093"/>
    </source>
</evidence>
<dbReference type="InterPro" id="IPR035986">
    <property type="entry name" value="PKD_dom_sf"/>
</dbReference>
<dbReference type="InterPro" id="IPR000601">
    <property type="entry name" value="PKD_dom"/>
</dbReference>
<evidence type="ECO:0000256" key="1">
    <source>
        <dbReference type="ARBA" id="ARBA00022737"/>
    </source>
</evidence>
<protein>
    <submittedName>
        <fullName evidence="4">T9SS sorting signal type C domain-containing protein</fullName>
    </submittedName>
</protein>
<dbReference type="SMART" id="SM00137">
    <property type="entry name" value="MAM"/>
    <property type="match status" value="1"/>
</dbReference>
<dbReference type="PROSITE" id="PS50060">
    <property type="entry name" value="MAM_2"/>
    <property type="match status" value="1"/>
</dbReference>
<dbReference type="Gene3D" id="2.60.40.10">
    <property type="entry name" value="Immunoglobulins"/>
    <property type="match status" value="1"/>
</dbReference>
<dbReference type="Proteomes" id="UP001589607">
    <property type="component" value="Unassembled WGS sequence"/>
</dbReference>
<accession>A0ABV5GLR9</accession>
<dbReference type="InterPro" id="IPR013320">
    <property type="entry name" value="ConA-like_dom_sf"/>
</dbReference>
<dbReference type="InterPro" id="IPR015943">
    <property type="entry name" value="WD40/YVTN_repeat-like_dom_sf"/>
</dbReference>
<dbReference type="SUPFAM" id="SSF110296">
    <property type="entry name" value="Oligoxyloglucan reducing end-specific cellobiohydrolase"/>
    <property type="match status" value="2"/>
</dbReference>
<organism evidence="4 5">
    <name type="scientific">Flavobacterium jumunjinense</name>
    <dbReference type="NCBI Taxonomy" id="998845"/>
    <lineage>
        <taxon>Bacteria</taxon>
        <taxon>Pseudomonadati</taxon>
        <taxon>Bacteroidota</taxon>
        <taxon>Flavobacteriia</taxon>
        <taxon>Flavobacteriales</taxon>
        <taxon>Flavobacteriaceae</taxon>
        <taxon>Flavobacterium</taxon>
    </lineage>
</organism>
<dbReference type="SUPFAM" id="SSF49899">
    <property type="entry name" value="Concanavalin A-like lectins/glucanases"/>
    <property type="match status" value="1"/>
</dbReference>
<evidence type="ECO:0000259" key="2">
    <source>
        <dbReference type="PROSITE" id="PS50060"/>
    </source>
</evidence>
<dbReference type="Gene3D" id="2.60.120.200">
    <property type="match status" value="1"/>
</dbReference>
<feature type="domain" description="PKD" evidence="3">
    <location>
        <begin position="771"/>
        <end position="861"/>
    </location>
</feature>
<dbReference type="InterPro" id="IPR000998">
    <property type="entry name" value="MAM_dom"/>
</dbReference>
<reference evidence="4 5" key="1">
    <citation type="submission" date="2024-09" db="EMBL/GenBank/DDBJ databases">
        <authorList>
            <person name="Sun Q."/>
            <person name="Mori K."/>
        </authorList>
    </citation>
    <scope>NUCLEOTIDE SEQUENCE [LARGE SCALE GENOMIC DNA]</scope>
    <source>
        <strain evidence="4 5">CECT 7955</strain>
    </source>
</reference>
<dbReference type="InterPro" id="IPR031778">
    <property type="entry name" value="Sortilin_N"/>
</dbReference>
<proteinExistence type="predicted"/>
<dbReference type="PANTHER" id="PTHR23282">
    <property type="entry name" value="APICAL ENDOSOMAL GLYCOPROTEIN PRECURSOR"/>
    <property type="match status" value="1"/>
</dbReference>
<comment type="caution">
    <text evidence="4">The sequence shown here is derived from an EMBL/GenBank/DDBJ whole genome shotgun (WGS) entry which is preliminary data.</text>
</comment>
<dbReference type="NCBIfam" id="NF033708">
    <property type="entry name" value="T9SS_Cterm_ChiA"/>
    <property type="match status" value="1"/>
</dbReference>
<dbReference type="PROSITE" id="PS50093">
    <property type="entry name" value="PKD"/>
    <property type="match status" value="1"/>
</dbReference>
<dbReference type="RefSeq" id="WP_236458238.1">
    <property type="nucleotide sequence ID" value="NZ_CBCSGE010000009.1"/>
</dbReference>
<sequence length="1602" mass="172198">MRKLLLLTTILCCCCGFSQNNWQDLMHNKDANFNEIKKDFELYYNLNVSNSKKLPKGRGIKQFKRWEYYWENRVDENGNFPNEGNVLEEITKYRASHSNVNNKYTSGSGNWSIVGPVSLPNNGTGQLNGNGRVSCIAFHPTDPNIIYVGAPSGGFWKTTDNGTTWTEFSSGLTRLGVSGIVINPSNPDIIYIGTGDRDGGNAPGYGVWRSTNGGVTWAPHNTGMGNRTINELLIDPSNSNIMVAASSNNVIYRTTDGGANWSASASLGTNPKDIAFHPTNSSIVYASGTSFHKSTDGGASFTQITSGVPGGSQRIAIAVSANQPNWVYLLAGGGSGLVGIYRSTDSGDNFATRTTTPNILGYETNGSGTASQAWYDLVIAADPTNADVIYTGGVNLWKSVDGGSTMTCSSYWVGTSGSIDGVHADQHALEFSPHTNSLYNGNDGGVYFTTDNGLNWNDISSGLAIAQIYKIGVAQTVPEVVINGYQDNGTAVSDGATFSTEIGGDGMECIVDPTDANYMYGALYYGDIRRSTNGGNTFSGNIAGTIGETGAWVTPYKLDPNNVNTMFAGYDNVWRNTAVKTGTAWTQISSFSNTSDIVDLAIAPSDSNILYISKGGSSNFYVSTNAQAASPTWTDLEASLPAAGTPKDIEIDPTDPTHLFIAIGNDIYESTNSGTSWTNVSGTLPNISLNTIVIDQSSTVGAMYVGMDVGVYYKDNNLADWVLYSGGLANLEVAELEIYSNATECKSKLYAATYGQGLWISDLKDPGNVAPTSCFEVNATSGCVGSDFILTDNSDFTPTSWSWTITPATVVYVNGTSSTSQNPEVRFTNADFYTVELTATNANGSNTQTKVSYIEVVAGTIASSFNEDFEGDALCGTASDCGTTVCGLSGFWLNLANGTDDNIDWRVDEGGTPSTGTGPSVDYNPGTVTGNYAYLEASSCSGQTGILESQCMIIDQGYDFKFAYHMFGGDMGALHVDLFVDGLWQNDIIAAISGNSGDVWNIATVDLAPYVGKTIKIRIRGITGVGFASDIAIDDIQLTSKCSGTTTWNGTVWSSGVPTITTPVVINGDYNTGVNSSFKCCSLLVNSGFELNINDSDYVVVENGITNNGTLNVKNNGSLIQINDTDTNVGNVTYERIASIRKQDYVYWSSPVKNFNVAAISPLTPSDKIFKWDPIYANPNGAQGYWIDASADVMADGVGYIVRGPSTFTATPQSFMASFNSGTPNNGLIQAPIARGSYTGADYAGTNSVTITRFDDNWNLIGNPYPSSISVMDFLALNNTKIEGAVRIWTHGTLPNSSNPNPYYGNFTSNYSVSDFIVHNGTGTLSGPGGFNGYIAGGQGFMVLMNDGAATTDNITFNNSLRNEVYLNDQFFKSQNLGTDKSRIWLDLSNSDSSSDRTLIGYVDGATNAKDWLFDAFTKVEPNQQRIYTFAGSDKMIIQGFGLPFSDEDSIPLGINVPVNGSYTFSIHAVDGVFENQDIYIEDTNVGIVTSISNQPYTFYAEANEINNRFVLRFKNPALSNDDFTLNPNDIIISGVDQIDVTSKTDNIKDISVYDVLGRRLLDKKNVNANKYEINTLTKSNTALFLKITLENNQTIYKKYVF</sequence>
<dbReference type="EMBL" id="JBHMEY010000014">
    <property type="protein sequence ID" value="MFB9096273.1"/>
    <property type="molecule type" value="Genomic_DNA"/>
</dbReference>